<dbReference type="Proteomes" id="UP000277179">
    <property type="component" value="Unassembled WGS sequence"/>
</dbReference>
<dbReference type="AlphaFoldDB" id="A0A3M4QCW0"/>
<dbReference type="EMBL" id="RBRL01000217">
    <property type="protein sequence ID" value="RMQ87980.1"/>
    <property type="molecule type" value="Genomic_DNA"/>
</dbReference>
<evidence type="ECO:0000256" key="1">
    <source>
        <dbReference type="SAM" id="MobiDB-lite"/>
    </source>
</evidence>
<evidence type="ECO:0000313" key="2">
    <source>
        <dbReference type="EMBL" id="RMQ87980.1"/>
    </source>
</evidence>
<evidence type="ECO:0000313" key="3">
    <source>
        <dbReference type="Proteomes" id="UP000277179"/>
    </source>
</evidence>
<feature type="compositionally biased region" description="Gly residues" evidence="1">
    <location>
        <begin position="56"/>
        <end position="67"/>
    </location>
</feature>
<reference evidence="2 3" key="1">
    <citation type="submission" date="2018-08" db="EMBL/GenBank/DDBJ databases">
        <title>Recombination of ecologically and evolutionarily significant loci maintains genetic cohesion in the Pseudomonas syringae species complex.</title>
        <authorList>
            <person name="Dillon M."/>
            <person name="Thakur S."/>
            <person name="Almeida R.N.D."/>
            <person name="Weir B.S."/>
            <person name="Guttman D.S."/>
        </authorList>
    </citation>
    <scope>NUCLEOTIDE SEQUENCE [LARGE SCALE GENOMIC DNA]</scope>
    <source>
        <strain evidence="2 3">ICMP 11288</strain>
    </source>
</reference>
<protein>
    <submittedName>
        <fullName evidence="2">Uncharacterized protein</fullName>
    </submittedName>
</protein>
<sequence>MAAMFFQGSLGSALTYSVFQGSGARPGPQGQPPGSWGGQGRIPTQASGVNHESNASGGGFTGGGGFSGSRVSGNQSPQYTDAIKSGPGTQRT</sequence>
<name>A0A3M4QCW0_9PSED</name>
<feature type="compositionally biased region" description="Low complexity" evidence="1">
    <location>
        <begin position="20"/>
        <end position="34"/>
    </location>
</feature>
<comment type="caution">
    <text evidence="2">The sequence shown here is derived from an EMBL/GenBank/DDBJ whole genome shotgun (WGS) entry which is preliminary data.</text>
</comment>
<gene>
    <name evidence="2" type="ORF">ALP97_200059</name>
</gene>
<organism evidence="2 3">
    <name type="scientific">Pseudomonas salomonii</name>
    <dbReference type="NCBI Taxonomy" id="191391"/>
    <lineage>
        <taxon>Bacteria</taxon>
        <taxon>Pseudomonadati</taxon>
        <taxon>Pseudomonadota</taxon>
        <taxon>Gammaproteobacteria</taxon>
        <taxon>Pseudomonadales</taxon>
        <taxon>Pseudomonadaceae</taxon>
        <taxon>Pseudomonas</taxon>
    </lineage>
</organism>
<feature type="region of interest" description="Disordered" evidence="1">
    <location>
        <begin position="18"/>
        <end position="92"/>
    </location>
</feature>
<accession>A0A3M4QCW0</accession>
<proteinExistence type="predicted"/>
<feature type="compositionally biased region" description="Polar residues" evidence="1">
    <location>
        <begin position="42"/>
        <end position="55"/>
    </location>
</feature>